<keyword evidence="3" id="KW-1185">Reference proteome</keyword>
<reference evidence="2 3" key="1">
    <citation type="journal article" date="2012" name="PLoS Pathog.">
        <title>Diverse lifestyles and strategies of plant pathogenesis encoded in the genomes of eighteen Dothideomycetes fungi.</title>
        <authorList>
            <person name="Ohm R.A."/>
            <person name="Feau N."/>
            <person name="Henrissat B."/>
            <person name="Schoch C.L."/>
            <person name="Horwitz B.A."/>
            <person name="Barry K.W."/>
            <person name="Condon B.J."/>
            <person name="Copeland A.C."/>
            <person name="Dhillon B."/>
            <person name="Glaser F."/>
            <person name="Hesse C.N."/>
            <person name="Kosti I."/>
            <person name="LaButti K."/>
            <person name="Lindquist E.A."/>
            <person name="Lucas S."/>
            <person name="Salamov A.A."/>
            <person name="Bradshaw R.E."/>
            <person name="Ciuffetti L."/>
            <person name="Hamelin R.C."/>
            <person name="Kema G.H.J."/>
            <person name="Lawrence C."/>
            <person name="Scott J.A."/>
            <person name="Spatafora J.W."/>
            <person name="Turgeon B.G."/>
            <person name="de Wit P.J.G.M."/>
            <person name="Zhong S."/>
            <person name="Goodwin S.B."/>
            <person name="Grigoriev I.V."/>
        </authorList>
    </citation>
    <scope>NUCLEOTIDE SEQUENCE [LARGE SCALE GENOMIC DNA]</scope>
    <source>
        <strain evidence="2 3">CIRAD86</strain>
    </source>
</reference>
<gene>
    <name evidence="2" type="ORF">MYCFIDRAFT_180146</name>
</gene>
<evidence type="ECO:0000313" key="3">
    <source>
        <dbReference type="Proteomes" id="UP000016932"/>
    </source>
</evidence>
<dbReference type="RefSeq" id="XP_007932278.1">
    <property type="nucleotide sequence ID" value="XM_007934087.1"/>
</dbReference>
<dbReference type="Proteomes" id="UP000016932">
    <property type="component" value="Unassembled WGS sequence"/>
</dbReference>
<accession>M3AIX4</accession>
<dbReference type="AlphaFoldDB" id="M3AIX4"/>
<dbReference type="VEuPathDB" id="FungiDB:MYCFIDRAFT_180146"/>
<organism evidence="2 3">
    <name type="scientific">Pseudocercospora fijiensis (strain CIRAD86)</name>
    <name type="common">Black leaf streak disease fungus</name>
    <name type="synonym">Mycosphaerella fijiensis</name>
    <dbReference type="NCBI Taxonomy" id="383855"/>
    <lineage>
        <taxon>Eukaryota</taxon>
        <taxon>Fungi</taxon>
        <taxon>Dikarya</taxon>
        <taxon>Ascomycota</taxon>
        <taxon>Pezizomycotina</taxon>
        <taxon>Dothideomycetes</taxon>
        <taxon>Dothideomycetidae</taxon>
        <taxon>Mycosphaerellales</taxon>
        <taxon>Mycosphaerellaceae</taxon>
        <taxon>Pseudocercospora</taxon>
    </lineage>
</organism>
<name>M3AIX4_PSEFD</name>
<dbReference type="HOGENOM" id="CLU_284844_0_0_1"/>
<dbReference type="KEGG" id="pfj:MYCFIDRAFT_180146"/>
<evidence type="ECO:0000313" key="2">
    <source>
        <dbReference type="EMBL" id="EME77143.1"/>
    </source>
</evidence>
<evidence type="ECO:0000256" key="1">
    <source>
        <dbReference type="SAM" id="MobiDB-lite"/>
    </source>
</evidence>
<sequence>MAACSLLLHPLPLPEIPRRTGTTISEFLSSFLLHRVKLDRHTLKFHDVLALMQIDYWLHQHLFSLKLTAKVPRVPDDYRTRAPTLPSLHSSRRSLFSYPRLCLFPLQLKFVPQLGPRLLQRVYSGVVRLVAIAPSMIRNLTGLNLPERFDTGFGLSLCIRYWYVIVMSTRTLENDTDYRIQELCPTHHGLRLVSACQCSLWHTAALCEGIAGTRTATSTQVHFQPKRNASYLEHDACGSQKAIFKPFTMPGNGAHRFLQQYYYEIEAAAANIQSRLRILTRLDDFRDDHPQDANSNVTCSTAELYSPVQHESLKSAIVDEVQLKNRNRRLDMMAQITKGKNSVSCPACISPPYPSYRSHRPTEVVDVLALCVAPELGCGLIAEPMEEAFLADITRTRFMFSWFPKRVAEDFLPSALLVIEEGDADVCGGHSVPRRSRSPSLFDNLEVRVLGWLYEARIPSYAYAYMRAIPARHATPCLCSFFTVARKETRLTFVDNTSILSTPRDSRSKSEEHLSPCLHVFIDVTPSEQRLIPPCRLRDEPSYVRTGSVLCLAEHGYDSSLNGNEQHEVQEELAWRAQAWKGRTCAPIEEAYLEYYAPRHPFEISFPHLDRTGLSHTSRPKPSWRDDLTAGIGQIPQAAPEHDVSCLTVRVPSKRSSISEHSYKPIDMQATRNHWIAQTRISSKPQRELEAIRIWRSSCCDGCGHVLGVAVCVGDSHSLGVEEAAVMTLDSKNCEQEKQKPRSRLVITFANCNEEGYPARDAATRTIALGAHGQAVHEADENRERKKQETGGRAAITLAICSSEVHRAGSPNNRRSWANIIKEWSEPPASSGMVRATRVLSAVLATQPQITDFIPLLLILESILLTDLQVYQRQHKLLISLHLISQHLPPLTPKPEKPIKDAPVFIRRPPMGEVVRTSTRPELDPVSSSKRPRTSLETTWRLGKGLHGSPQSRRRLKTTSTDSFLARANQQRERRITKVSQGVDTEELHLKERVQHPLVNHTCRAYTTSLNTRAACQELTSTPPPSHKSWLLRKGVNTSSQITRAARQEKVTTPPPTSQIPNLNNDYSVFSVFSIQSEYEFEYGSTKYD</sequence>
<dbReference type="GeneID" id="19334313"/>
<protein>
    <submittedName>
        <fullName evidence="2">Uncharacterized protein</fullName>
    </submittedName>
</protein>
<proteinExistence type="predicted"/>
<dbReference type="EMBL" id="KB446568">
    <property type="protein sequence ID" value="EME77143.1"/>
    <property type="molecule type" value="Genomic_DNA"/>
</dbReference>
<feature type="region of interest" description="Disordered" evidence="1">
    <location>
        <begin position="942"/>
        <end position="961"/>
    </location>
</feature>